<gene>
    <name evidence="1" type="ORF">Taro_047260</name>
</gene>
<reference evidence="1" key="1">
    <citation type="submission" date="2017-07" db="EMBL/GenBank/DDBJ databases">
        <title>Taro Niue Genome Assembly and Annotation.</title>
        <authorList>
            <person name="Atibalentja N."/>
            <person name="Keating K."/>
            <person name="Fields C.J."/>
        </authorList>
    </citation>
    <scope>NUCLEOTIDE SEQUENCE</scope>
    <source>
        <strain evidence="1">Niue_2</strain>
        <tissue evidence="1">Leaf</tissue>
    </source>
</reference>
<dbReference type="Pfam" id="PF03004">
    <property type="entry name" value="Transposase_24"/>
    <property type="match status" value="1"/>
</dbReference>
<proteinExistence type="predicted"/>
<evidence type="ECO:0000313" key="2">
    <source>
        <dbReference type="Proteomes" id="UP000652761"/>
    </source>
</evidence>
<dbReference type="InterPro" id="IPR004252">
    <property type="entry name" value="Probable_transposase_24"/>
</dbReference>
<organism evidence="1 2">
    <name type="scientific">Colocasia esculenta</name>
    <name type="common">Wild taro</name>
    <name type="synonym">Arum esculentum</name>
    <dbReference type="NCBI Taxonomy" id="4460"/>
    <lineage>
        <taxon>Eukaryota</taxon>
        <taxon>Viridiplantae</taxon>
        <taxon>Streptophyta</taxon>
        <taxon>Embryophyta</taxon>
        <taxon>Tracheophyta</taxon>
        <taxon>Spermatophyta</taxon>
        <taxon>Magnoliopsida</taxon>
        <taxon>Liliopsida</taxon>
        <taxon>Araceae</taxon>
        <taxon>Aroideae</taxon>
        <taxon>Colocasieae</taxon>
        <taxon>Colocasia</taxon>
    </lineage>
</organism>
<sequence length="229" mass="25873">MFDVPYEDMVRGARSGSSSGRMMSSGRGFSAASGYGQFTPPPPTVASSGQFTPPPPTVAGSGQFTPSPPTIEGQSVFAPPPFWQVHLRWQRHRMMSVYRRGGDSFYDDTLWEEKCTESLSKFGPDSLEGARTDMDEERLLGRSVQHMGHREMARNLQNNESETGCQSRGQQAYKWENELKRSPTFQEVFDKTHKKKGMDQYISDRTRDVVESYSQQMTEKYVGRSSSHC</sequence>
<dbReference type="OrthoDB" id="629495at2759"/>
<dbReference type="AlphaFoldDB" id="A0A843X7V2"/>
<keyword evidence="2" id="KW-1185">Reference proteome</keyword>
<protein>
    <submittedName>
        <fullName evidence="1">Uncharacterized protein</fullName>
    </submittedName>
</protein>
<accession>A0A843X7V2</accession>
<evidence type="ECO:0000313" key="1">
    <source>
        <dbReference type="EMBL" id="MQM14330.1"/>
    </source>
</evidence>
<comment type="caution">
    <text evidence="1">The sequence shown here is derived from an EMBL/GenBank/DDBJ whole genome shotgun (WGS) entry which is preliminary data.</text>
</comment>
<name>A0A843X7V2_COLES</name>
<dbReference type="Proteomes" id="UP000652761">
    <property type="component" value="Unassembled WGS sequence"/>
</dbReference>
<dbReference type="EMBL" id="NMUH01006052">
    <property type="protein sequence ID" value="MQM14330.1"/>
    <property type="molecule type" value="Genomic_DNA"/>
</dbReference>